<dbReference type="KEGG" id="pcu:PC_RS07935"/>
<dbReference type="eggNOG" id="ENOG5034045">
    <property type="taxonomic scope" value="Bacteria"/>
</dbReference>
<evidence type="ECO:0000313" key="1">
    <source>
        <dbReference type="EMBL" id="CAF24383.1"/>
    </source>
</evidence>
<accession>Q6MAL6</accession>
<proteinExistence type="predicted"/>
<dbReference type="AlphaFoldDB" id="Q6MAL6"/>
<dbReference type="OrthoDB" id="21585at2"/>
<organism evidence="1 2">
    <name type="scientific">Protochlamydia amoebophila (strain UWE25)</name>
    <dbReference type="NCBI Taxonomy" id="264201"/>
    <lineage>
        <taxon>Bacteria</taxon>
        <taxon>Pseudomonadati</taxon>
        <taxon>Chlamydiota</taxon>
        <taxon>Chlamydiia</taxon>
        <taxon>Parachlamydiales</taxon>
        <taxon>Parachlamydiaceae</taxon>
        <taxon>Candidatus Protochlamydia</taxon>
    </lineage>
</organism>
<name>Q6MAL6_PARUW</name>
<keyword evidence="2" id="KW-1185">Reference proteome</keyword>
<dbReference type="EMBL" id="BX908798">
    <property type="protein sequence ID" value="CAF24383.1"/>
    <property type="molecule type" value="Genomic_DNA"/>
</dbReference>
<sequence>MYKAKKLKNALIKSSLKILIAIICFLCPTSCSLQRLNVQTHYVNREQLASYHVYTPDPHKENPTIGQTILIQWHMLKQDQNFREFYLHLAIRFRNRREENIYLQLTKSSGTYLYHLLNEKFCFSGGIATYKIDLIGDECLLESWTHPLWVDLISFDFSTENTKKEQETFNKSKSAKY</sequence>
<protein>
    <submittedName>
        <fullName evidence="1">Uncharacterized protein</fullName>
    </submittedName>
</protein>
<dbReference type="HOGENOM" id="CLU_129830_0_0_0"/>
<evidence type="ECO:0000313" key="2">
    <source>
        <dbReference type="Proteomes" id="UP000000529"/>
    </source>
</evidence>
<reference evidence="1 2" key="1">
    <citation type="journal article" date="2004" name="Science">
        <title>Illuminating the evolutionary history of chlamydiae.</title>
        <authorList>
            <person name="Horn M."/>
            <person name="Collingro A."/>
            <person name="Schmitz-Esser S."/>
            <person name="Beier C.L."/>
            <person name="Purkhold U."/>
            <person name="Fartmann B."/>
            <person name="Brandt P."/>
            <person name="Nyakatura G.J."/>
            <person name="Droege M."/>
            <person name="Frishman D."/>
            <person name="Rattei T."/>
            <person name="Mewes H."/>
            <person name="Wagner M."/>
        </authorList>
    </citation>
    <scope>NUCLEOTIDE SEQUENCE [LARGE SCALE GENOMIC DNA]</scope>
    <source>
        <strain evidence="1 2">UWE25</strain>
    </source>
</reference>
<dbReference type="Proteomes" id="UP000000529">
    <property type="component" value="Chromosome"/>
</dbReference>
<gene>
    <name evidence="1" type="ORF">PC_RS07935</name>
</gene>